<proteinExistence type="predicted"/>
<organism evidence="1 2">
    <name type="scientific">Dissostichus eleginoides</name>
    <name type="common">Patagonian toothfish</name>
    <name type="synonym">Dissostichus amissus</name>
    <dbReference type="NCBI Taxonomy" id="100907"/>
    <lineage>
        <taxon>Eukaryota</taxon>
        <taxon>Metazoa</taxon>
        <taxon>Chordata</taxon>
        <taxon>Craniata</taxon>
        <taxon>Vertebrata</taxon>
        <taxon>Euteleostomi</taxon>
        <taxon>Actinopterygii</taxon>
        <taxon>Neopterygii</taxon>
        <taxon>Teleostei</taxon>
        <taxon>Neoteleostei</taxon>
        <taxon>Acanthomorphata</taxon>
        <taxon>Eupercaria</taxon>
        <taxon>Perciformes</taxon>
        <taxon>Notothenioidei</taxon>
        <taxon>Nototheniidae</taxon>
        <taxon>Dissostichus</taxon>
    </lineage>
</organism>
<gene>
    <name evidence="1" type="ORF">KUDE01_009972</name>
</gene>
<evidence type="ECO:0000313" key="1">
    <source>
        <dbReference type="EMBL" id="KAK1891144.1"/>
    </source>
</evidence>
<evidence type="ECO:0000313" key="2">
    <source>
        <dbReference type="Proteomes" id="UP001228049"/>
    </source>
</evidence>
<dbReference type="Proteomes" id="UP001228049">
    <property type="component" value="Unassembled WGS sequence"/>
</dbReference>
<dbReference type="AlphaFoldDB" id="A0AAD9BYL4"/>
<name>A0AAD9BYL4_DISEL</name>
<reference evidence="1" key="1">
    <citation type="submission" date="2023-04" db="EMBL/GenBank/DDBJ databases">
        <title>Chromosome-level genome of Chaenocephalus aceratus.</title>
        <authorList>
            <person name="Park H."/>
        </authorList>
    </citation>
    <scope>NUCLEOTIDE SEQUENCE</scope>
    <source>
        <strain evidence="1">DE</strain>
        <tissue evidence="1">Muscle</tissue>
    </source>
</reference>
<protein>
    <submittedName>
        <fullName evidence="1">DNA polymerase delta catalytic subunit</fullName>
    </submittedName>
</protein>
<comment type="caution">
    <text evidence="1">The sequence shown here is derived from an EMBL/GenBank/DDBJ whole genome shotgun (WGS) entry which is preliminary data.</text>
</comment>
<keyword evidence="2" id="KW-1185">Reference proteome</keyword>
<dbReference type="EMBL" id="JASDAP010000015">
    <property type="protein sequence ID" value="KAK1891144.1"/>
    <property type="molecule type" value="Genomic_DNA"/>
</dbReference>
<sequence>IIKYLKERGTIVVKKGSGAPSRSSKHQDRLLKLPQLQDLGTTSAEPAQEWQQADDVALKLIDSMPGRIAVVLKKKKGQHCKY</sequence>
<accession>A0AAD9BYL4</accession>
<feature type="non-terminal residue" evidence="1">
    <location>
        <position position="82"/>
    </location>
</feature>